<gene>
    <name evidence="3" type="ORF">HJC23_013505</name>
</gene>
<protein>
    <recommendedName>
        <fullName evidence="2">GOLD domain-containing protein</fullName>
    </recommendedName>
</protein>
<organism evidence="3 4">
    <name type="scientific">Cyclotella cryptica</name>
    <dbReference type="NCBI Taxonomy" id="29204"/>
    <lineage>
        <taxon>Eukaryota</taxon>
        <taxon>Sar</taxon>
        <taxon>Stramenopiles</taxon>
        <taxon>Ochrophyta</taxon>
        <taxon>Bacillariophyta</taxon>
        <taxon>Coscinodiscophyceae</taxon>
        <taxon>Thalassiosirophycidae</taxon>
        <taxon>Stephanodiscales</taxon>
        <taxon>Stephanodiscaceae</taxon>
        <taxon>Cyclotella</taxon>
    </lineage>
</organism>
<dbReference type="Proteomes" id="UP001516023">
    <property type="component" value="Unassembled WGS sequence"/>
</dbReference>
<accession>A0ABD3QBG3</accession>
<keyword evidence="1" id="KW-0812">Transmembrane</keyword>
<keyword evidence="1" id="KW-1133">Transmembrane helix</keyword>
<keyword evidence="4" id="KW-1185">Reference proteome</keyword>
<feature type="transmembrane region" description="Helical" evidence="1">
    <location>
        <begin position="157"/>
        <end position="178"/>
    </location>
</feature>
<dbReference type="EMBL" id="JABMIG020000053">
    <property type="protein sequence ID" value="KAL3797673.1"/>
    <property type="molecule type" value="Genomic_DNA"/>
</dbReference>
<evidence type="ECO:0000259" key="2">
    <source>
        <dbReference type="SMART" id="SM01190"/>
    </source>
</evidence>
<comment type="caution">
    <text evidence="3">The sequence shown here is derived from an EMBL/GenBank/DDBJ whole genome shotgun (WGS) entry which is preliminary data.</text>
</comment>
<evidence type="ECO:0000313" key="3">
    <source>
        <dbReference type="EMBL" id="KAL3797673.1"/>
    </source>
</evidence>
<feature type="domain" description="GOLD" evidence="2">
    <location>
        <begin position="4"/>
        <end position="179"/>
    </location>
</feature>
<proteinExistence type="predicted"/>
<dbReference type="SMART" id="SM01190">
    <property type="entry name" value="EMP24_GP25L"/>
    <property type="match status" value="1"/>
</dbReference>
<sequence length="186" mass="21245">MFGSFDLLDTKYSPDPVRIALYNTKEELIWSSPPSATKGTFSQQSAAGKHWLCLENGLTYEQNGKNPAMPPNQRVTRTIGFSLRIKKSGKSNARKTAVEGGVKIDIDDTTSRLLELTDSLNEKFQALVDHMSFMKSREIVHRELHEETFTKVVRWNILEICTVVVVTFCQVLNVWYILNNRRSSLY</sequence>
<dbReference type="InterPro" id="IPR009038">
    <property type="entry name" value="GOLD_dom"/>
</dbReference>
<dbReference type="AlphaFoldDB" id="A0ABD3QBG3"/>
<evidence type="ECO:0000313" key="4">
    <source>
        <dbReference type="Proteomes" id="UP001516023"/>
    </source>
</evidence>
<keyword evidence="1" id="KW-0472">Membrane</keyword>
<dbReference type="Pfam" id="PF01105">
    <property type="entry name" value="EMP24_GP25L"/>
    <property type="match status" value="1"/>
</dbReference>
<reference evidence="3 4" key="1">
    <citation type="journal article" date="2020" name="G3 (Bethesda)">
        <title>Improved Reference Genome for Cyclotella cryptica CCMP332, a Model for Cell Wall Morphogenesis, Salinity Adaptation, and Lipid Production in Diatoms (Bacillariophyta).</title>
        <authorList>
            <person name="Roberts W.R."/>
            <person name="Downey K.M."/>
            <person name="Ruck E.C."/>
            <person name="Traller J.C."/>
            <person name="Alverson A.J."/>
        </authorList>
    </citation>
    <scope>NUCLEOTIDE SEQUENCE [LARGE SCALE GENOMIC DNA]</scope>
    <source>
        <strain evidence="3 4">CCMP332</strain>
    </source>
</reference>
<name>A0ABD3QBG3_9STRA</name>
<evidence type="ECO:0000256" key="1">
    <source>
        <dbReference type="SAM" id="Phobius"/>
    </source>
</evidence>